<reference evidence="1" key="2">
    <citation type="submission" date="2020-11" db="EMBL/GenBank/DDBJ databases">
        <authorList>
            <person name="McCartney M.A."/>
            <person name="Auch B."/>
            <person name="Kono T."/>
            <person name="Mallez S."/>
            <person name="Becker A."/>
            <person name="Gohl D.M."/>
            <person name="Silverstein K.A.T."/>
            <person name="Koren S."/>
            <person name="Bechman K.B."/>
            <person name="Herman A."/>
            <person name="Abrahante J.E."/>
            <person name="Garbe J."/>
        </authorList>
    </citation>
    <scope>NUCLEOTIDE SEQUENCE</scope>
    <source>
        <strain evidence="1">Duluth1</strain>
        <tissue evidence="1">Whole animal</tissue>
    </source>
</reference>
<evidence type="ECO:0000313" key="2">
    <source>
        <dbReference type="Proteomes" id="UP000828390"/>
    </source>
</evidence>
<dbReference type="EMBL" id="JAIWYP010000006">
    <property type="protein sequence ID" value="KAH3807256.1"/>
    <property type="molecule type" value="Genomic_DNA"/>
</dbReference>
<sequence>MNPTVGKRGLMHVCNVLSGKPAEYAHANQGKHFTVLYFLVKEVPFWLKSGLVGNKPVIWYDTTHMH</sequence>
<keyword evidence="2" id="KW-1185">Reference proteome</keyword>
<accession>A0A9D4FZG8</accession>
<organism evidence="1 2">
    <name type="scientific">Dreissena polymorpha</name>
    <name type="common">Zebra mussel</name>
    <name type="synonym">Mytilus polymorpha</name>
    <dbReference type="NCBI Taxonomy" id="45954"/>
    <lineage>
        <taxon>Eukaryota</taxon>
        <taxon>Metazoa</taxon>
        <taxon>Spiralia</taxon>
        <taxon>Lophotrochozoa</taxon>
        <taxon>Mollusca</taxon>
        <taxon>Bivalvia</taxon>
        <taxon>Autobranchia</taxon>
        <taxon>Heteroconchia</taxon>
        <taxon>Euheterodonta</taxon>
        <taxon>Imparidentia</taxon>
        <taxon>Neoheterodontei</taxon>
        <taxon>Myida</taxon>
        <taxon>Dreissenoidea</taxon>
        <taxon>Dreissenidae</taxon>
        <taxon>Dreissena</taxon>
    </lineage>
</organism>
<name>A0A9D4FZG8_DREPO</name>
<evidence type="ECO:0000313" key="1">
    <source>
        <dbReference type="EMBL" id="KAH3807256.1"/>
    </source>
</evidence>
<reference evidence="1" key="1">
    <citation type="journal article" date="2019" name="bioRxiv">
        <title>The Genome of the Zebra Mussel, Dreissena polymorpha: A Resource for Invasive Species Research.</title>
        <authorList>
            <person name="McCartney M.A."/>
            <person name="Auch B."/>
            <person name="Kono T."/>
            <person name="Mallez S."/>
            <person name="Zhang Y."/>
            <person name="Obille A."/>
            <person name="Becker A."/>
            <person name="Abrahante J.E."/>
            <person name="Garbe J."/>
            <person name="Badalamenti J.P."/>
            <person name="Herman A."/>
            <person name="Mangelson H."/>
            <person name="Liachko I."/>
            <person name="Sullivan S."/>
            <person name="Sone E.D."/>
            <person name="Koren S."/>
            <person name="Silverstein K.A.T."/>
            <person name="Beckman K.B."/>
            <person name="Gohl D.M."/>
        </authorList>
    </citation>
    <scope>NUCLEOTIDE SEQUENCE</scope>
    <source>
        <strain evidence="1">Duluth1</strain>
        <tissue evidence="1">Whole animal</tissue>
    </source>
</reference>
<comment type="caution">
    <text evidence="1">The sequence shown here is derived from an EMBL/GenBank/DDBJ whole genome shotgun (WGS) entry which is preliminary data.</text>
</comment>
<gene>
    <name evidence="1" type="ORF">DPMN_135591</name>
</gene>
<protein>
    <submittedName>
        <fullName evidence="1">Uncharacterized protein</fullName>
    </submittedName>
</protein>
<proteinExistence type="predicted"/>
<dbReference type="AlphaFoldDB" id="A0A9D4FZG8"/>
<dbReference type="Proteomes" id="UP000828390">
    <property type="component" value="Unassembled WGS sequence"/>
</dbReference>